<keyword evidence="2" id="KW-1185">Reference proteome</keyword>
<dbReference type="Proteomes" id="UP001396334">
    <property type="component" value="Unassembled WGS sequence"/>
</dbReference>
<proteinExistence type="predicted"/>
<accession>A0ABR2RP22</accession>
<gene>
    <name evidence="1" type="ORF">V6N11_005887</name>
</gene>
<organism evidence="1 2">
    <name type="scientific">Hibiscus sabdariffa</name>
    <name type="common">roselle</name>
    <dbReference type="NCBI Taxonomy" id="183260"/>
    <lineage>
        <taxon>Eukaryota</taxon>
        <taxon>Viridiplantae</taxon>
        <taxon>Streptophyta</taxon>
        <taxon>Embryophyta</taxon>
        <taxon>Tracheophyta</taxon>
        <taxon>Spermatophyta</taxon>
        <taxon>Magnoliopsida</taxon>
        <taxon>eudicotyledons</taxon>
        <taxon>Gunneridae</taxon>
        <taxon>Pentapetalae</taxon>
        <taxon>rosids</taxon>
        <taxon>malvids</taxon>
        <taxon>Malvales</taxon>
        <taxon>Malvaceae</taxon>
        <taxon>Malvoideae</taxon>
        <taxon>Hibiscus</taxon>
    </lineage>
</organism>
<dbReference type="EMBL" id="JBBPBN010000021">
    <property type="protein sequence ID" value="KAK9014741.1"/>
    <property type="molecule type" value="Genomic_DNA"/>
</dbReference>
<evidence type="ECO:0000313" key="1">
    <source>
        <dbReference type="EMBL" id="KAK9014741.1"/>
    </source>
</evidence>
<protein>
    <submittedName>
        <fullName evidence="1">Uncharacterized protein</fullName>
    </submittedName>
</protein>
<sequence length="67" mass="7003">MGGGDYEEAGAGGEGKQVSLVCCPVGEGKKKFNIEGEGIVSVPYYPANPYHIISLGFDSLIHEGGWS</sequence>
<reference evidence="1 2" key="1">
    <citation type="journal article" date="2024" name="G3 (Bethesda)">
        <title>Genome assembly of Hibiscus sabdariffa L. provides insights into metabolisms of medicinal natural products.</title>
        <authorList>
            <person name="Kim T."/>
        </authorList>
    </citation>
    <scope>NUCLEOTIDE SEQUENCE [LARGE SCALE GENOMIC DNA]</scope>
    <source>
        <strain evidence="1">TK-2024</strain>
        <tissue evidence="1">Old leaves</tissue>
    </source>
</reference>
<name>A0ABR2RP22_9ROSI</name>
<evidence type="ECO:0000313" key="2">
    <source>
        <dbReference type="Proteomes" id="UP001396334"/>
    </source>
</evidence>
<comment type="caution">
    <text evidence="1">The sequence shown here is derived from an EMBL/GenBank/DDBJ whole genome shotgun (WGS) entry which is preliminary data.</text>
</comment>